<gene>
    <name evidence="2" type="ORF">PV327_003414</name>
</gene>
<accession>A0AA39L0V4</accession>
<comment type="caution">
    <text evidence="2">The sequence shown here is derived from an EMBL/GenBank/DDBJ whole genome shotgun (WGS) entry which is preliminary data.</text>
</comment>
<dbReference type="Proteomes" id="UP001168972">
    <property type="component" value="Unassembled WGS sequence"/>
</dbReference>
<evidence type="ECO:0000256" key="1">
    <source>
        <dbReference type="SAM" id="SignalP"/>
    </source>
</evidence>
<keyword evidence="3" id="KW-1185">Reference proteome</keyword>
<evidence type="ECO:0000313" key="2">
    <source>
        <dbReference type="EMBL" id="KAK0181103.1"/>
    </source>
</evidence>
<reference evidence="2" key="1">
    <citation type="journal article" date="2023" name="bioRxiv">
        <title>Scaffold-level genome assemblies of two parasitoid biocontrol wasps reveal the parthenogenesis mechanism and an associated novel virus.</title>
        <authorList>
            <person name="Inwood S."/>
            <person name="Skelly J."/>
            <person name="Guhlin J."/>
            <person name="Harrop T."/>
            <person name="Goldson S."/>
            <person name="Dearden P."/>
        </authorList>
    </citation>
    <scope>NUCLEOTIDE SEQUENCE</scope>
    <source>
        <strain evidence="2">Lincoln</strain>
        <tissue evidence="2">Whole body</tissue>
    </source>
</reference>
<evidence type="ECO:0000313" key="3">
    <source>
        <dbReference type="Proteomes" id="UP001168972"/>
    </source>
</evidence>
<reference evidence="2" key="2">
    <citation type="submission" date="2023-03" db="EMBL/GenBank/DDBJ databases">
        <authorList>
            <person name="Inwood S.N."/>
            <person name="Skelly J.G."/>
            <person name="Guhlin J."/>
            <person name="Harrop T.W.R."/>
            <person name="Goldson S.G."/>
            <person name="Dearden P.K."/>
        </authorList>
    </citation>
    <scope>NUCLEOTIDE SEQUENCE</scope>
    <source>
        <strain evidence="2">Lincoln</strain>
        <tissue evidence="2">Whole body</tissue>
    </source>
</reference>
<sequence length="392" mass="44655">MAIIFHLLIFLLTNVSFIASITLDVFYPDDMLMLPEYDEMCSHNYIPPINSNNFECKCQRPCQCHNRHPPPLIYSPPQVQYSPPAYQPPPIPTPPTIFVPTAPTTISPIQQIAPSFQTSQDQTKYNSVNYEHSHSETQQRPGRFIRWQSPPPHQPQIYFPNNQYNNFPNGVKTNYKRSPGSIFIRGRDSRSTLESSKTQNGNDVATNSSIITPQQQQLNNTIMSSKTKKNFYFSLLDKFLELFISDNNLFLLSDIRKKRHNTNPQVFGKGINATNIKKTSQYEIVDPSRKLVNTASKPTPSRSRSSFNSADNIYVNNHHGNSNNNFGNHNGLDNKNMVIGNTRSSGLNGIRIFYPPDNYVHPTLAGRRQSSGNLQITPDYYNPYVHTPRSMK</sequence>
<proteinExistence type="predicted"/>
<organism evidence="2 3">
    <name type="scientific">Microctonus hyperodae</name>
    <name type="common">Parasitoid wasp</name>
    <dbReference type="NCBI Taxonomy" id="165561"/>
    <lineage>
        <taxon>Eukaryota</taxon>
        <taxon>Metazoa</taxon>
        <taxon>Ecdysozoa</taxon>
        <taxon>Arthropoda</taxon>
        <taxon>Hexapoda</taxon>
        <taxon>Insecta</taxon>
        <taxon>Pterygota</taxon>
        <taxon>Neoptera</taxon>
        <taxon>Endopterygota</taxon>
        <taxon>Hymenoptera</taxon>
        <taxon>Apocrita</taxon>
        <taxon>Ichneumonoidea</taxon>
        <taxon>Braconidae</taxon>
        <taxon>Euphorinae</taxon>
        <taxon>Microctonus</taxon>
    </lineage>
</organism>
<feature type="signal peptide" evidence="1">
    <location>
        <begin position="1"/>
        <end position="20"/>
    </location>
</feature>
<keyword evidence="1" id="KW-0732">Signal</keyword>
<dbReference type="AlphaFoldDB" id="A0AA39L0V4"/>
<name>A0AA39L0V4_MICHY</name>
<feature type="chain" id="PRO_5041424824" evidence="1">
    <location>
        <begin position="21"/>
        <end position="392"/>
    </location>
</feature>
<dbReference type="EMBL" id="JAQQBR010000002">
    <property type="protein sequence ID" value="KAK0181103.1"/>
    <property type="molecule type" value="Genomic_DNA"/>
</dbReference>
<protein>
    <submittedName>
        <fullName evidence="2">Uncharacterized protein</fullName>
    </submittedName>
</protein>